<dbReference type="PANTHER" id="PTHR38432">
    <property type="entry name" value="TELA-LIKE PROTEIN SAOUHSC_01408"/>
    <property type="match status" value="1"/>
</dbReference>
<keyword evidence="2" id="KW-0175">Coiled coil</keyword>
<dbReference type="EMBL" id="CP036313">
    <property type="protein sequence ID" value="QBH12103.1"/>
    <property type="molecule type" value="Genomic_DNA"/>
</dbReference>
<reference evidence="3 6" key="2">
    <citation type="submission" date="2019-02" db="EMBL/GenBank/DDBJ databases">
        <title>Complete genome sequence of Desulfobacter hydrogenophilus AcRS1.</title>
        <authorList>
            <person name="Marietou A."/>
            <person name="Lund M.B."/>
            <person name="Marshall I.P.G."/>
            <person name="Schreiber L."/>
            <person name="Jorgensen B."/>
        </authorList>
    </citation>
    <scope>NUCLEOTIDE SEQUENCE [LARGE SCALE GENOMIC DNA]</scope>
    <source>
        <strain evidence="3 6">AcRS1</strain>
    </source>
</reference>
<dbReference type="PANTHER" id="PTHR38432:SF1">
    <property type="entry name" value="TELA-LIKE PROTEIN SAOUHSC_01408"/>
    <property type="match status" value="1"/>
</dbReference>
<comment type="similarity">
    <text evidence="1">Belongs to the TelA family.</text>
</comment>
<protein>
    <submittedName>
        <fullName evidence="4">Tellurite resistance protein</fullName>
    </submittedName>
</protein>
<evidence type="ECO:0000313" key="3">
    <source>
        <dbReference type="EMBL" id="QBH12103.1"/>
    </source>
</evidence>
<dbReference type="InterPro" id="IPR008863">
    <property type="entry name" value="Toxic_anion-R_TelA"/>
</dbReference>
<dbReference type="OrthoDB" id="5411350at2"/>
<dbReference type="AlphaFoldDB" id="A0A328FC95"/>
<accession>A0A328FC95</accession>
<dbReference type="Proteomes" id="UP000248798">
    <property type="component" value="Unassembled WGS sequence"/>
</dbReference>
<evidence type="ECO:0000313" key="6">
    <source>
        <dbReference type="Proteomes" id="UP000293902"/>
    </source>
</evidence>
<name>A0A328FC95_9BACT</name>
<evidence type="ECO:0000256" key="2">
    <source>
        <dbReference type="SAM" id="Coils"/>
    </source>
</evidence>
<feature type="coiled-coil region" evidence="2">
    <location>
        <begin position="347"/>
        <end position="374"/>
    </location>
</feature>
<dbReference type="Proteomes" id="UP000293902">
    <property type="component" value="Chromosome"/>
</dbReference>
<evidence type="ECO:0000313" key="4">
    <source>
        <dbReference type="EMBL" id="RAM00657.1"/>
    </source>
</evidence>
<dbReference type="Pfam" id="PF05816">
    <property type="entry name" value="TelA"/>
    <property type="match status" value="1"/>
</dbReference>
<evidence type="ECO:0000313" key="5">
    <source>
        <dbReference type="Proteomes" id="UP000248798"/>
    </source>
</evidence>
<sequence>MSSLAQELANVAGQAKAPVLAEVTQASGQGALTPVQAPNQLVPVQPGHLTVEDIKALEEKAEGFVEKVKTDPSNWQLGNFVFSLGREIMEKTQAQVSLYDRKMGSVLKNVAVEDSSPVAKNILAIKTELDKVNPTMVAKTEMPLPKKVLGLFTRTVNRLPKGDEILRIIAERKETVNSTIDGIRDHLRNEADQVAFDAAELSQICDALKEIQPALQEHIYLGQLIWEKLTTHLDTVDDPRVKEALITLTSDLAMAVVDLQTIDNSNLQTRFGGEMMVRNSHLVQRLVQRTDMILATAVKNALAVRVAAEQQMDTLKHLDMVQQAAAETMTDTAKVIGDAAVKGAKMSQSMTVNIEALEEACNTYEQAFEAYTAISKETISIASQSSNALGVMNDRFRARTDALTSRRQED</sequence>
<dbReference type="EMBL" id="QLNI01000041">
    <property type="protein sequence ID" value="RAM00657.1"/>
    <property type="molecule type" value="Genomic_DNA"/>
</dbReference>
<dbReference type="RefSeq" id="WP_111959183.1">
    <property type="nucleotide sequence ID" value="NZ_CP036313.1"/>
</dbReference>
<organism evidence="4 5">
    <name type="scientific">Desulfobacter hydrogenophilus</name>
    <dbReference type="NCBI Taxonomy" id="2291"/>
    <lineage>
        <taxon>Bacteria</taxon>
        <taxon>Pseudomonadati</taxon>
        <taxon>Thermodesulfobacteriota</taxon>
        <taxon>Desulfobacteria</taxon>
        <taxon>Desulfobacterales</taxon>
        <taxon>Desulfobacteraceae</taxon>
        <taxon>Desulfobacter</taxon>
    </lineage>
</organism>
<gene>
    <name evidence="4" type="ORF">DO021_17850</name>
    <name evidence="3" type="ORF">EYB58_03685</name>
</gene>
<proteinExistence type="inferred from homology"/>
<reference evidence="4 5" key="1">
    <citation type="submission" date="2018-06" db="EMBL/GenBank/DDBJ databases">
        <title>Complete Genome Sequence of Desulfobacter hydrogenophilus (DSM3380).</title>
        <authorList>
            <person name="Marietou A."/>
            <person name="Schreiber L."/>
            <person name="Marshall I."/>
            <person name="Jorgensen B."/>
        </authorList>
    </citation>
    <scope>NUCLEOTIDE SEQUENCE [LARGE SCALE GENOMIC DNA]</scope>
    <source>
        <strain evidence="4 5">DSM 3380</strain>
    </source>
</reference>
<evidence type="ECO:0000256" key="1">
    <source>
        <dbReference type="ARBA" id="ARBA00005541"/>
    </source>
</evidence>
<keyword evidence="6" id="KW-1185">Reference proteome</keyword>